<gene>
    <name evidence="2" type="ORF">C5F50_12325</name>
</gene>
<dbReference type="Proteomes" id="UP000509478">
    <property type="component" value="Chromosome"/>
</dbReference>
<proteinExistence type="predicted"/>
<evidence type="ECO:0000313" key="2">
    <source>
        <dbReference type="EMBL" id="QLH07766.1"/>
    </source>
</evidence>
<reference evidence="2 3" key="1">
    <citation type="submission" date="2018-02" db="EMBL/GenBank/DDBJ databases">
        <title>Complete genome of Nitrosopumilus ureaphilus PS0.</title>
        <authorList>
            <person name="Qin W."/>
            <person name="Zheng Y."/>
            <person name="Stahl D.A."/>
        </authorList>
    </citation>
    <scope>NUCLEOTIDE SEQUENCE [LARGE SCALE GENOMIC DNA]</scope>
    <source>
        <strain evidence="2 3">PS0</strain>
    </source>
</reference>
<evidence type="ECO:0000256" key="1">
    <source>
        <dbReference type="SAM" id="Phobius"/>
    </source>
</evidence>
<dbReference type="RefSeq" id="WP_179371646.1">
    <property type="nucleotide sequence ID" value="NZ_CP026995.1"/>
</dbReference>
<feature type="transmembrane region" description="Helical" evidence="1">
    <location>
        <begin position="273"/>
        <end position="292"/>
    </location>
</feature>
<dbReference type="AlphaFoldDB" id="A0A7D5M5P3"/>
<dbReference type="OrthoDB" id="11500at2157"/>
<sequence>MNSKIWGFLVVLLIISIIPVAYAQISFGEKAIQKSVEVKINSVGDVHVKHIVKSSNVPKQIEFIDGTVSNISVTNENNEEMQFVVIGDNDGLMILPSKINSIVEYDLDDVLSQIDKVWTWDFRYLETTSFILPNEVDLLFSNERLVYLDEKKGINCHGCEMILEYSIDEPKIYQNIKWEDKEFLVEMRSHSNIDEFTFDQPTKSITFDVSEKNRFVTTIIPLELLWGPYAVFLDDEKIYFNAYINNGTHVWLNIRPETTGEVTIIGTTVVPEFPIIAPLVIGFLVIVIVPLIRKVNLH</sequence>
<dbReference type="EMBL" id="CP026995">
    <property type="protein sequence ID" value="QLH07766.1"/>
    <property type="molecule type" value="Genomic_DNA"/>
</dbReference>
<protein>
    <recommendedName>
        <fullName evidence="4">Copper-binding protein</fullName>
    </recommendedName>
</protein>
<name>A0A7D5M5P3_9ARCH</name>
<keyword evidence="1" id="KW-0812">Transmembrane</keyword>
<evidence type="ECO:0000313" key="3">
    <source>
        <dbReference type="Proteomes" id="UP000509478"/>
    </source>
</evidence>
<keyword evidence="3" id="KW-1185">Reference proteome</keyword>
<evidence type="ECO:0008006" key="4">
    <source>
        <dbReference type="Google" id="ProtNLM"/>
    </source>
</evidence>
<keyword evidence="1" id="KW-0472">Membrane</keyword>
<dbReference type="KEGG" id="nue:C5F50_12325"/>
<accession>A0A7D5M5P3</accession>
<keyword evidence="1" id="KW-1133">Transmembrane helix</keyword>
<dbReference type="GeneID" id="56068922"/>
<organism evidence="2 3">
    <name type="scientific">Nitrosopumilus ureiphilus</name>
    <dbReference type="NCBI Taxonomy" id="1470067"/>
    <lineage>
        <taxon>Archaea</taxon>
        <taxon>Nitrososphaerota</taxon>
        <taxon>Nitrososphaeria</taxon>
        <taxon>Nitrosopumilales</taxon>
        <taxon>Nitrosopumilaceae</taxon>
        <taxon>Nitrosopumilus</taxon>
    </lineage>
</organism>